<keyword evidence="3" id="KW-0175">Coiled coil</keyword>
<evidence type="ECO:0000259" key="4">
    <source>
        <dbReference type="Pfam" id="PF14449"/>
    </source>
</evidence>
<feature type="coiled-coil region" evidence="3">
    <location>
        <begin position="92"/>
        <end position="119"/>
    </location>
</feature>
<gene>
    <name evidence="5" type="ORF">A5866_002554</name>
</gene>
<keyword evidence="6" id="KW-1185">Reference proteome</keyword>
<evidence type="ECO:0000313" key="6">
    <source>
        <dbReference type="Proteomes" id="UP000195080"/>
    </source>
</evidence>
<evidence type="ECO:0000313" key="5">
    <source>
        <dbReference type="EMBL" id="WYJ87458.1"/>
    </source>
</evidence>
<name>A0ABZ2T7V5_9ENTE</name>
<organism evidence="5 6">
    <name type="scientific">Candidatus Enterococcus lemimoniae</name>
    <dbReference type="NCBI Taxonomy" id="1834167"/>
    <lineage>
        <taxon>Bacteria</taxon>
        <taxon>Bacillati</taxon>
        <taxon>Bacillota</taxon>
        <taxon>Bacilli</taxon>
        <taxon>Lactobacillales</taxon>
        <taxon>Enterococcaceae</taxon>
        <taxon>Enterococcus</taxon>
    </lineage>
</organism>
<protein>
    <recommendedName>
        <fullName evidence="4">Pre-toxin TG domain-containing protein</fullName>
    </recommendedName>
</protein>
<keyword evidence="2" id="KW-0964">Secreted</keyword>
<accession>A0ABZ2T7V5</accession>
<dbReference type="InterPro" id="IPR027797">
    <property type="entry name" value="PT-TG_dom"/>
</dbReference>
<evidence type="ECO:0000256" key="2">
    <source>
        <dbReference type="ARBA" id="ARBA00022525"/>
    </source>
</evidence>
<evidence type="ECO:0000256" key="1">
    <source>
        <dbReference type="ARBA" id="ARBA00004613"/>
    </source>
</evidence>
<sequence>MTKFNYSEFQRVFTSSQSDRVACLSSFSTVETNIAQFTATSALTGPGWDSAKQALSPYSVVTKALYNYHCDFGETYTAFLASFEGEVGETGKTLDTEELRELQEKLNRIQREKQDLLNKIAGNIALEIIGGYGVMAKDFQLGETQKKIDLLEKYEAFENSHAGDFSAIVSTGGDLISALSDLGKSKSFIAATGTYTYSDLKTKNWYTNLKTYNDSCPSQRIEIVKTDKYGYGLKVYINGKYSEVALTNLMYAQSKEGMKELGITMRDMAGEMTGLYSLYRLFNGKDPVTGEQASRLEAGLWTALLLLPQAKMLSAARELRAGNRLLTGVNLTAKDLQILNKAGYFDDVGKIGKLEKTGGFTKAQKVENFQNRIDNIRNRMPNSKLKNQGNMAVADVKIKVCQTSLWHIVKFTDQVAKVQI</sequence>
<dbReference type="RefSeq" id="WP_217871597.1">
    <property type="nucleotide sequence ID" value="NZ_CP147248.1"/>
</dbReference>
<dbReference type="EMBL" id="CP147248">
    <property type="protein sequence ID" value="WYJ87458.1"/>
    <property type="molecule type" value="Genomic_DNA"/>
</dbReference>
<dbReference type="Pfam" id="PF14449">
    <property type="entry name" value="PT-TG"/>
    <property type="match status" value="1"/>
</dbReference>
<evidence type="ECO:0000256" key="3">
    <source>
        <dbReference type="SAM" id="Coils"/>
    </source>
</evidence>
<dbReference type="Proteomes" id="UP000195080">
    <property type="component" value="Chromosome"/>
</dbReference>
<proteinExistence type="predicted"/>
<comment type="subcellular location">
    <subcellularLocation>
        <location evidence="1">Secreted</location>
    </subcellularLocation>
</comment>
<reference evidence="6" key="1">
    <citation type="submission" date="2017-05" db="EMBL/GenBank/DDBJ databases">
        <title>The Genome Sequence of EEnterococcus faecalis 9F2_4866.</title>
        <authorList>
            <consortium name="The Broad Institute Genomics Platform"/>
            <consortium name="The Broad Institute Genomic Center for Infectious Diseases"/>
            <person name="Earl A."/>
            <person name="Manson A."/>
            <person name="Schwartman J."/>
            <person name="Gilmore M."/>
            <person name="Abouelleil A."/>
            <person name="Cao P."/>
            <person name="Chapman S."/>
            <person name="Cusick C."/>
            <person name="Shea T."/>
            <person name="Young S."/>
            <person name="Neafsey D."/>
            <person name="Nusbaum C."/>
            <person name="Birren B."/>
        </authorList>
    </citation>
    <scope>NUCLEOTIDE SEQUENCE [LARGE SCALE GENOMIC DNA]</scope>
    <source>
        <strain evidence="6">12C11_DIV0727</strain>
    </source>
</reference>
<feature type="domain" description="Pre-toxin TG" evidence="4">
    <location>
        <begin position="267"/>
        <end position="304"/>
    </location>
</feature>